<dbReference type="PANTHER" id="PTHR46312">
    <property type="entry name" value="NACHT DOMAIN-CONTAINING PROTEIN"/>
    <property type="match status" value="1"/>
</dbReference>
<feature type="region of interest" description="Disordered" evidence="1">
    <location>
        <begin position="183"/>
        <end position="266"/>
    </location>
</feature>
<feature type="region of interest" description="Disordered" evidence="1">
    <location>
        <begin position="309"/>
        <end position="459"/>
    </location>
</feature>
<dbReference type="SUPFAM" id="SSF52047">
    <property type="entry name" value="RNI-like"/>
    <property type="match status" value="1"/>
</dbReference>
<feature type="compositionally biased region" description="Polar residues" evidence="1">
    <location>
        <begin position="92"/>
        <end position="101"/>
    </location>
</feature>
<dbReference type="Gene3D" id="3.80.10.10">
    <property type="entry name" value="Ribonuclease Inhibitor"/>
    <property type="match status" value="2"/>
</dbReference>
<feature type="compositionally biased region" description="Low complexity" evidence="1">
    <location>
        <begin position="82"/>
        <end position="91"/>
    </location>
</feature>
<feature type="compositionally biased region" description="Polar residues" evidence="1">
    <location>
        <begin position="1262"/>
        <end position="1273"/>
    </location>
</feature>
<evidence type="ECO:0000313" key="3">
    <source>
        <dbReference type="Proteomes" id="UP000750711"/>
    </source>
</evidence>
<feature type="compositionally biased region" description="Low complexity" evidence="1">
    <location>
        <begin position="239"/>
        <end position="256"/>
    </location>
</feature>
<evidence type="ECO:0000256" key="1">
    <source>
        <dbReference type="SAM" id="MobiDB-lite"/>
    </source>
</evidence>
<feature type="compositionally biased region" description="Polar residues" evidence="1">
    <location>
        <begin position="136"/>
        <end position="165"/>
    </location>
</feature>
<gene>
    <name evidence="2" type="ORF">GP486_000079</name>
</gene>
<keyword evidence="3" id="KW-1185">Reference proteome</keyword>
<feature type="compositionally biased region" description="Low complexity" evidence="1">
    <location>
        <begin position="108"/>
        <end position="119"/>
    </location>
</feature>
<dbReference type="InterPro" id="IPR032675">
    <property type="entry name" value="LRR_dom_sf"/>
</dbReference>
<feature type="compositionally biased region" description="Polar residues" evidence="1">
    <location>
        <begin position="195"/>
        <end position="217"/>
    </location>
</feature>
<organism evidence="2 3">
    <name type="scientific">Trichoglossum hirsutum</name>
    <dbReference type="NCBI Taxonomy" id="265104"/>
    <lineage>
        <taxon>Eukaryota</taxon>
        <taxon>Fungi</taxon>
        <taxon>Dikarya</taxon>
        <taxon>Ascomycota</taxon>
        <taxon>Pezizomycotina</taxon>
        <taxon>Geoglossomycetes</taxon>
        <taxon>Geoglossales</taxon>
        <taxon>Geoglossaceae</taxon>
        <taxon>Trichoglossum</taxon>
    </lineage>
</organism>
<feature type="compositionally biased region" description="Basic and acidic residues" evidence="1">
    <location>
        <begin position="361"/>
        <end position="391"/>
    </location>
</feature>
<dbReference type="AlphaFoldDB" id="A0A9P8RUA8"/>
<evidence type="ECO:0000313" key="2">
    <source>
        <dbReference type="EMBL" id="KAH0566538.1"/>
    </source>
</evidence>
<dbReference type="EMBL" id="JAGHQM010000003">
    <property type="protein sequence ID" value="KAH0566538.1"/>
    <property type="molecule type" value="Genomic_DNA"/>
</dbReference>
<comment type="caution">
    <text evidence="2">The sequence shown here is derived from an EMBL/GenBank/DDBJ whole genome shotgun (WGS) entry which is preliminary data.</text>
</comment>
<feature type="compositionally biased region" description="Low complexity" evidence="1">
    <location>
        <begin position="183"/>
        <end position="194"/>
    </location>
</feature>
<feature type="region of interest" description="Disordered" evidence="1">
    <location>
        <begin position="1248"/>
        <end position="1273"/>
    </location>
</feature>
<accession>A0A9P8RUA8</accession>
<feature type="compositionally biased region" description="Polar residues" evidence="1">
    <location>
        <begin position="430"/>
        <end position="447"/>
    </location>
</feature>
<evidence type="ECO:0008006" key="4">
    <source>
        <dbReference type="Google" id="ProtNLM"/>
    </source>
</evidence>
<dbReference type="PANTHER" id="PTHR46312:SF2">
    <property type="entry name" value="NUCLEOTIDE-BINDING OLIGOMERIZATION DOMAIN-CONTAINING PROTEIN 2-LIKE"/>
    <property type="match status" value="1"/>
</dbReference>
<sequence length="1273" mass="138255">MKIGNIDCKRLSMQCSPPRPAGNLEHVYLYLSWVGGADEENVPAAATSNEKRDLPIGFPSFYQKRQNLGPAQLRVPHHRPRSSPAPESSSSTLLKTPTVQTCEAVPEASPSSSSNGSAARIPQSDSQPSLRPHTLVRSSSDRPTTTGQNDSASNSQLSIPVSASTPAGRRASWLSSLSYKFSSSSLQPSSNTASPTTSKTQSDKVTQNAVNAPTNSEDAGKHGGNTSPPPSATKSSHPSFFQSALRRLSSSSTQLSGNVAKPLGTGGRVERRVMNIDRNRERCRIQELEAGKLRRVSFCVDVEIAGAPRYPDEGYVGKKSHERDKEKKIKEKGEGEALKHPQKVENDGDGEGGEAESAAKANKEGSGPKDPGSKDSKKGEEIEANAEEKKPSSKKKEKKKRSEGERKERKVRKRKQAEANGTVPMEHTVETNQPPAGDMSSCSTPGNLTPKPQDRPTTDPLRIYRRCCQLRETPTLKKIVEQLSSPAYAETGVVLSLDLSENLLQFADVVTFSDFLALVPVKKLNLENSGLGDEAVRVILAGLLAVRGSAEEEHPLDPPQLAVCIAENGSTGQSKNETPRKHAFGRGHGVVEKLSLKNNSKIGRDGWRYISCFIHLSRSVKAIDLSMIPFPQEASTHRSPGPPTRQTTSGGTTAVEIACIFSKAIAERLGGAQLEELAMAECGLSPGQIGKIVDGVIRSGVRRLGLASNGMNEEGLEHVARYVREASCEGLDLGGNDLGSLISTLTGAMHDKCPLCALSLADCNLTPSSLSRLFPALVSLPNFRFIDLSHNRTLFQAQPDALPLIRKYLPQLRMLKRIHLVDVELTPEHAISLSEILPEVPNLAHLNILENSQLSALTSTGDETSQEEASALYASLMSAVKVSNTIICIDVDVPGDNSSEVVKALAKQVIAYCLRNMERITELGSTAAATMEPHEEKKVAIPDVLLHLVGHAEDGGEDQSDDQSVHENDYVVGGTGIVKALGVCLGNMSRDSRQYPSEPSADVSDIETQRVELAELGYRGKAKDMSKNLLDSARKIRSRLQPALAREDKMHDYMNYRRLLFLDQTLAGMIQRFEDEYPECRLSNEPSTSYLSPYPTSEPGSSPTLRKEPSTTETEDEDAGPLLVRHNSDVSLASRALSNEEGRMHRFGQRIRREVFRPETLDHHHGTTGEEEEAQPVKALRCQIESMKSEEIIDKVETLGAEAVIRELSTDVERLHSLAKQDPEAFEQFRAAQLMAEHNNLATTSFPDSNHAVEGSPEGTAPGTNTNARATGV</sequence>
<name>A0A9P8RUA8_9PEZI</name>
<reference evidence="2" key="1">
    <citation type="submission" date="2021-03" db="EMBL/GenBank/DDBJ databases">
        <title>Comparative genomics and phylogenomic investigation of the class Geoglossomycetes provide insights into ecological specialization and systematics.</title>
        <authorList>
            <person name="Melie T."/>
            <person name="Pirro S."/>
            <person name="Miller A.N."/>
            <person name="Quandt A."/>
        </authorList>
    </citation>
    <scope>NUCLEOTIDE SEQUENCE</scope>
    <source>
        <strain evidence="2">CAQ_001_2017</strain>
    </source>
</reference>
<protein>
    <recommendedName>
        <fullName evidence="4">Cell wall biogenesis protein Mhp1</fullName>
    </recommendedName>
</protein>
<feature type="region of interest" description="Disordered" evidence="1">
    <location>
        <begin position="74"/>
        <end position="167"/>
    </location>
</feature>
<feature type="compositionally biased region" description="Basic and acidic residues" evidence="1">
    <location>
        <begin position="310"/>
        <end position="346"/>
    </location>
</feature>
<dbReference type="Proteomes" id="UP000750711">
    <property type="component" value="Unassembled WGS sequence"/>
</dbReference>
<feature type="region of interest" description="Disordered" evidence="1">
    <location>
        <begin position="1081"/>
        <end position="1120"/>
    </location>
</feature>
<feature type="compositionally biased region" description="Low complexity" evidence="1">
    <location>
        <begin position="1085"/>
        <end position="1099"/>
    </location>
</feature>
<proteinExistence type="predicted"/>